<dbReference type="Pfam" id="PF01925">
    <property type="entry name" value="TauE"/>
    <property type="match status" value="1"/>
</dbReference>
<proteinExistence type="inferred from homology"/>
<dbReference type="Proteomes" id="UP001595387">
    <property type="component" value="Unassembled WGS sequence"/>
</dbReference>
<evidence type="ECO:0000313" key="7">
    <source>
        <dbReference type="EMBL" id="MFC2947171.1"/>
    </source>
</evidence>
<keyword evidence="4 6" id="KW-1133">Transmembrane helix</keyword>
<feature type="transmembrane region" description="Helical" evidence="6">
    <location>
        <begin position="148"/>
        <end position="165"/>
    </location>
</feature>
<evidence type="ECO:0000256" key="6">
    <source>
        <dbReference type="RuleBase" id="RU363041"/>
    </source>
</evidence>
<feature type="transmembrane region" description="Helical" evidence="6">
    <location>
        <begin position="222"/>
        <end position="241"/>
    </location>
</feature>
<gene>
    <name evidence="7" type="ORF">ACFODW_02165</name>
</gene>
<feature type="transmembrane region" description="Helical" evidence="6">
    <location>
        <begin position="106"/>
        <end position="127"/>
    </location>
</feature>
<evidence type="ECO:0000256" key="3">
    <source>
        <dbReference type="ARBA" id="ARBA00022692"/>
    </source>
</evidence>
<dbReference type="PANTHER" id="PTHR43701">
    <property type="entry name" value="MEMBRANE TRANSPORTER PROTEIN MJ0441-RELATED"/>
    <property type="match status" value="1"/>
</dbReference>
<evidence type="ECO:0000256" key="5">
    <source>
        <dbReference type="ARBA" id="ARBA00023136"/>
    </source>
</evidence>
<feature type="transmembrane region" description="Helical" evidence="6">
    <location>
        <begin position="49"/>
        <end position="69"/>
    </location>
</feature>
<feature type="transmembrane region" description="Helical" evidence="6">
    <location>
        <begin position="253"/>
        <end position="271"/>
    </location>
</feature>
<dbReference type="PANTHER" id="PTHR43701:SF2">
    <property type="entry name" value="MEMBRANE TRANSPORTER PROTEIN YJNA-RELATED"/>
    <property type="match status" value="1"/>
</dbReference>
<keyword evidence="5 6" id="KW-0472">Membrane</keyword>
<reference evidence="8" key="1">
    <citation type="journal article" date="2019" name="Int. J. Syst. Evol. Microbiol.">
        <title>The Global Catalogue of Microorganisms (GCM) 10K type strain sequencing project: providing services to taxonomists for standard genome sequencing and annotation.</title>
        <authorList>
            <consortium name="The Broad Institute Genomics Platform"/>
            <consortium name="The Broad Institute Genome Sequencing Center for Infectious Disease"/>
            <person name="Wu L."/>
            <person name="Ma J."/>
        </authorList>
    </citation>
    <scope>NUCLEOTIDE SEQUENCE [LARGE SCALE GENOMIC DNA]</scope>
    <source>
        <strain evidence="8">KCTC 13193</strain>
    </source>
</reference>
<comment type="caution">
    <text evidence="7">The sequence shown here is derived from an EMBL/GenBank/DDBJ whole genome shotgun (WGS) entry which is preliminary data.</text>
</comment>
<evidence type="ECO:0000313" key="8">
    <source>
        <dbReference type="Proteomes" id="UP001595387"/>
    </source>
</evidence>
<comment type="similarity">
    <text evidence="2 6">Belongs to the 4-toluene sulfonate uptake permease (TSUP) (TC 2.A.102) family.</text>
</comment>
<sequence>MVYVICLLIGLLTSFVGSLAGLGGGIILVPSLLILNTYMDAFNWATPQAIVGISLVTMVFTALSSTLAYYKKGRIDFRTGWLLLSGSIPGGIAGSWMNQFVETEQFLLFFGLLMICISLLFFIRRQTFGSKATKRRRGVRTFWIDGKTYEYTVTIGPAFLLSLFVGVMSGLFGIGGGSVMVPAMILLFGLPAHLATATSMFMILFVSLIGAGTHLALGHIMWQYAVFFIPGAWFGGKIGAFVNQRLHGRALEWILRLLLIMIGIRMIFQGIS</sequence>
<dbReference type="InterPro" id="IPR051598">
    <property type="entry name" value="TSUP/Inactive_protease-like"/>
</dbReference>
<evidence type="ECO:0000256" key="2">
    <source>
        <dbReference type="ARBA" id="ARBA00009142"/>
    </source>
</evidence>
<evidence type="ECO:0000256" key="1">
    <source>
        <dbReference type="ARBA" id="ARBA00004141"/>
    </source>
</evidence>
<dbReference type="RefSeq" id="WP_390302262.1">
    <property type="nucleotide sequence ID" value="NZ_JBHRRZ010000003.1"/>
</dbReference>
<protein>
    <recommendedName>
        <fullName evidence="6">Probable membrane transporter protein</fullName>
    </recommendedName>
</protein>
<dbReference type="InterPro" id="IPR002781">
    <property type="entry name" value="TM_pro_TauE-like"/>
</dbReference>
<name>A0ABV7A2L0_9BACI</name>
<accession>A0ABV7A2L0</accession>
<comment type="subcellular location">
    <subcellularLocation>
        <location evidence="6">Cell membrane</location>
        <topology evidence="6">Multi-pass membrane protein</topology>
    </subcellularLocation>
    <subcellularLocation>
        <location evidence="1">Membrane</location>
        <topology evidence="1">Multi-pass membrane protein</topology>
    </subcellularLocation>
</comment>
<keyword evidence="8" id="KW-1185">Reference proteome</keyword>
<dbReference type="EMBL" id="JBHRRZ010000003">
    <property type="protein sequence ID" value="MFC2947171.1"/>
    <property type="molecule type" value="Genomic_DNA"/>
</dbReference>
<feature type="transmembrane region" description="Helical" evidence="6">
    <location>
        <begin position="197"/>
        <end position="216"/>
    </location>
</feature>
<keyword evidence="3 6" id="KW-0812">Transmembrane</keyword>
<evidence type="ECO:0000256" key="4">
    <source>
        <dbReference type="ARBA" id="ARBA00022989"/>
    </source>
</evidence>
<keyword evidence="6" id="KW-1003">Cell membrane</keyword>
<feature type="transmembrane region" description="Helical" evidence="6">
    <location>
        <begin position="81"/>
        <end position="100"/>
    </location>
</feature>
<organism evidence="7 8">
    <name type="scientific">Virgibacillus sediminis</name>
    <dbReference type="NCBI Taxonomy" id="202260"/>
    <lineage>
        <taxon>Bacteria</taxon>
        <taxon>Bacillati</taxon>
        <taxon>Bacillota</taxon>
        <taxon>Bacilli</taxon>
        <taxon>Bacillales</taxon>
        <taxon>Bacillaceae</taxon>
        <taxon>Virgibacillus</taxon>
    </lineage>
</organism>